<dbReference type="InterPro" id="IPR036155">
    <property type="entry name" value="Crypto/Photolyase_N_sf"/>
</dbReference>
<dbReference type="GO" id="GO:0071949">
    <property type="term" value="F:FAD binding"/>
    <property type="evidence" value="ECO:0000318"/>
    <property type="project" value="GO_Central"/>
</dbReference>
<gene>
    <name evidence="7" type="ORF">NEMVEDRAFT_v1g168581</name>
</gene>
<feature type="site" description="Electron transfer via tryptophanyl radical" evidence="5">
    <location>
        <position position="398"/>
    </location>
</feature>
<sequence>MVNSVHWFRKGLRLHDNEPLRRAIEGSDTFRGIFFLDKAAVKNAKVSPNGWRFLIESLRDLDQSLQKYNSRLFIIQGQPIDVFPKLIKQWNISKLTFEYDSEPFPRQRDLAVKRIAEKAGVDVIVCSSHTLYDIECIEQILEMNEGKPPVLFKDFEAIVRKLGPPENPVESITRKSFMNCICPITSTHSEKFGVPSLAELGIKPADVTCGDMWVGGEREALNRLGILEDKILGSNSSKNCDGSSVLFPSRTQLSPYLRFGCLSPKLYYKKLTGAYVKMQFSPPPMSLYRQLIWREFFFTLASKNPNMDQVNDNPLCIQISWEENKDHFLCWKQGNTGFPWIDAIMRQLQKEGWIHHLARLSVGCFLTRGCLWISWEEGLRAFEELQLDAEWSMNSGSWLWLSCSAFFHGQIPWFCPVEVGKKLDPSGSYIRKYVPELRSMPLKYLYEPWTAPDDIQRAAMCVIGEDYPHPIVDHIEQRKACLQRLKTVCRHIQTTSFA</sequence>
<evidence type="ECO:0000256" key="3">
    <source>
        <dbReference type="ARBA" id="ARBA00022827"/>
    </source>
</evidence>
<dbReference type="GO" id="GO:0005634">
    <property type="term" value="C:nucleus"/>
    <property type="evidence" value="ECO:0000318"/>
    <property type="project" value="GO_Central"/>
</dbReference>
<dbReference type="Gene3D" id="3.40.50.620">
    <property type="entry name" value="HUPs"/>
    <property type="match status" value="1"/>
</dbReference>
<dbReference type="InterPro" id="IPR014729">
    <property type="entry name" value="Rossmann-like_a/b/a_fold"/>
</dbReference>
<dbReference type="EMBL" id="DS469615">
    <property type="protein sequence ID" value="EDO38966.1"/>
    <property type="molecule type" value="Genomic_DNA"/>
</dbReference>
<comment type="similarity">
    <text evidence="1">Belongs to the DNA photolyase class-1 family.</text>
</comment>
<dbReference type="Pfam" id="PF03441">
    <property type="entry name" value="FAD_binding_7"/>
    <property type="match status" value="1"/>
</dbReference>
<keyword evidence="8" id="KW-1185">Reference proteome</keyword>
<dbReference type="InParanoid" id="A7SBA6"/>
<dbReference type="Proteomes" id="UP000001593">
    <property type="component" value="Unassembled WGS sequence"/>
</dbReference>
<dbReference type="SUPFAM" id="SSF48173">
    <property type="entry name" value="Cryptochrome/photolyase FAD-binding domain"/>
    <property type="match status" value="1"/>
</dbReference>
<evidence type="ECO:0000313" key="7">
    <source>
        <dbReference type="EMBL" id="EDO38966.1"/>
    </source>
</evidence>
<evidence type="ECO:0000256" key="2">
    <source>
        <dbReference type="ARBA" id="ARBA00022630"/>
    </source>
</evidence>
<dbReference type="GO" id="GO:0045892">
    <property type="term" value="P:negative regulation of DNA-templated transcription"/>
    <property type="evidence" value="ECO:0000318"/>
    <property type="project" value="GO_Central"/>
</dbReference>
<dbReference type="GO" id="GO:0003677">
    <property type="term" value="F:DNA binding"/>
    <property type="evidence" value="ECO:0000318"/>
    <property type="project" value="GO_Central"/>
</dbReference>
<dbReference type="InterPro" id="IPR006050">
    <property type="entry name" value="DNA_photolyase_N"/>
</dbReference>
<evidence type="ECO:0000256" key="4">
    <source>
        <dbReference type="PIRSR" id="PIRSR602081-1"/>
    </source>
</evidence>
<dbReference type="InterPro" id="IPR036134">
    <property type="entry name" value="Crypto/Photolyase_FAD-like_sf"/>
</dbReference>
<name>A7SBA6_NEMVE</name>
<evidence type="ECO:0000259" key="6">
    <source>
        <dbReference type="PROSITE" id="PS51645"/>
    </source>
</evidence>
<dbReference type="PhylomeDB" id="A7SBA6"/>
<dbReference type="eggNOG" id="KOG0133">
    <property type="taxonomic scope" value="Eukaryota"/>
</dbReference>
<dbReference type="GO" id="GO:0032922">
    <property type="term" value="P:circadian regulation of gene expression"/>
    <property type="evidence" value="ECO:0000318"/>
    <property type="project" value="GO_Central"/>
</dbReference>
<organism evidence="7 8">
    <name type="scientific">Nematostella vectensis</name>
    <name type="common">Starlet sea anemone</name>
    <dbReference type="NCBI Taxonomy" id="45351"/>
    <lineage>
        <taxon>Eukaryota</taxon>
        <taxon>Metazoa</taxon>
        <taxon>Cnidaria</taxon>
        <taxon>Anthozoa</taxon>
        <taxon>Hexacorallia</taxon>
        <taxon>Actiniaria</taxon>
        <taxon>Edwardsiidae</taxon>
        <taxon>Nematostella</taxon>
    </lineage>
</organism>
<dbReference type="InterPro" id="IPR002081">
    <property type="entry name" value="Cryptochrome/DNA_photolyase_1"/>
</dbReference>
<evidence type="ECO:0000256" key="5">
    <source>
        <dbReference type="PIRSR" id="PIRSR602081-2"/>
    </source>
</evidence>
<comment type="cofactor">
    <cofactor evidence="4">
        <name>FAD</name>
        <dbReference type="ChEBI" id="CHEBI:57692"/>
    </cofactor>
    <text evidence="4">Binds 1 FAD per subunit.</text>
</comment>
<dbReference type="PANTHER" id="PTHR11455">
    <property type="entry name" value="CRYPTOCHROME"/>
    <property type="match status" value="1"/>
</dbReference>
<dbReference type="HOGENOM" id="CLU_010348_3_4_1"/>
<dbReference type="InterPro" id="IPR005101">
    <property type="entry name" value="Cryptochr/Photolyase_FAD-bd"/>
</dbReference>
<dbReference type="GO" id="GO:0043153">
    <property type="term" value="P:entrainment of circadian clock by photoperiod"/>
    <property type="evidence" value="ECO:0000318"/>
    <property type="project" value="GO_Central"/>
</dbReference>
<feature type="domain" description="Photolyase/cryptochrome alpha/beta" evidence="6">
    <location>
        <begin position="2"/>
        <end position="131"/>
    </location>
</feature>
<dbReference type="Pfam" id="PF00875">
    <property type="entry name" value="DNA_photolyase"/>
    <property type="match status" value="1"/>
</dbReference>
<dbReference type="SUPFAM" id="SSF52425">
    <property type="entry name" value="Cryptochrome/photolyase, N-terminal domain"/>
    <property type="match status" value="1"/>
</dbReference>
<evidence type="ECO:0000256" key="1">
    <source>
        <dbReference type="ARBA" id="ARBA00005862"/>
    </source>
</evidence>
<feature type="site" description="Electron transfer via tryptophanyl radical" evidence="5">
    <location>
        <position position="375"/>
    </location>
</feature>
<keyword evidence="3 4" id="KW-0274">FAD</keyword>
<dbReference type="STRING" id="45351.A7SBA6"/>
<dbReference type="AlphaFoldDB" id="A7SBA6"/>
<proteinExistence type="inferred from homology"/>
<dbReference type="PROSITE" id="PS51645">
    <property type="entry name" value="PHR_CRY_ALPHA_BETA"/>
    <property type="match status" value="1"/>
</dbReference>
<dbReference type="Gene3D" id="1.10.579.10">
    <property type="entry name" value="DNA Cyclobutane Dipyrimidine Photolyase, subunit A, domain 3"/>
    <property type="match status" value="1"/>
</dbReference>
<dbReference type="PANTHER" id="PTHR11455:SF30">
    <property type="entry name" value="CRYPTOCHROME-1"/>
    <property type="match status" value="1"/>
</dbReference>
<evidence type="ECO:0000313" key="8">
    <source>
        <dbReference type="Proteomes" id="UP000001593"/>
    </source>
</evidence>
<reference evidence="7 8" key="1">
    <citation type="journal article" date="2007" name="Science">
        <title>Sea anemone genome reveals ancestral eumetazoan gene repertoire and genomic organization.</title>
        <authorList>
            <person name="Putnam N.H."/>
            <person name="Srivastava M."/>
            <person name="Hellsten U."/>
            <person name="Dirks B."/>
            <person name="Chapman J."/>
            <person name="Salamov A."/>
            <person name="Terry A."/>
            <person name="Shapiro H."/>
            <person name="Lindquist E."/>
            <person name="Kapitonov V.V."/>
            <person name="Jurka J."/>
            <person name="Genikhovich G."/>
            <person name="Grigoriev I.V."/>
            <person name="Lucas S.M."/>
            <person name="Steele R.E."/>
            <person name="Finnerty J.R."/>
            <person name="Technau U."/>
            <person name="Martindale M.Q."/>
            <person name="Rokhsar D.S."/>
        </authorList>
    </citation>
    <scope>NUCLEOTIDE SEQUENCE [LARGE SCALE GENOMIC DNA]</scope>
    <source>
        <strain evidence="8">CH2 X CH6</strain>
    </source>
</reference>
<keyword evidence="2 4" id="KW-0285">Flavoprotein</keyword>
<feature type="binding site" evidence="4">
    <location>
        <begin position="290"/>
        <end position="297"/>
    </location>
    <ligand>
        <name>FAD</name>
        <dbReference type="ChEBI" id="CHEBI:57692"/>
    </ligand>
</feature>
<dbReference type="Gene3D" id="1.25.40.80">
    <property type="match status" value="1"/>
</dbReference>
<feature type="site" description="Electron transfer via tryptophanyl radical" evidence="5">
    <location>
        <position position="321"/>
    </location>
</feature>
<dbReference type="GO" id="GO:0005737">
    <property type="term" value="C:cytoplasm"/>
    <property type="evidence" value="ECO:0000318"/>
    <property type="project" value="GO_Central"/>
</dbReference>
<protein>
    <recommendedName>
        <fullName evidence="6">Photolyase/cryptochrome alpha/beta domain-containing protein</fullName>
    </recommendedName>
</protein>
<accession>A7SBA6</accession>